<dbReference type="Proteomes" id="UP000315995">
    <property type="component" value="Chromosome"/>
</dbReference>
<dbReference type="EMBL" id="CP041186">
    <property type="protein sequence ID" value="QDG49602.1"/>
    <property type="molecule type" value="Genomic_DNA"/>
</dbReference>
<dbReference type="InterPro" id="IPR021655">
    <property type="entry name" value="Put_metal-bd"/>
</dbReference>
<dbReference type="Pfam" id="PF09134">
    <property type="entry name" value="Invasin_D3"/>
    <property type="match status" value="1"/>
</dbReference>
<dbReference type="InterPro" id="IPR013783">
    <property type="entry name" value="Ig-like_fold"/>
</dbReference>
<evidence type="ECO:0000313" key="5">
    <source>
        <dbReference type="Proteomes" id="UP000315995"/>
    </source>
</evidence>
<feature type="domain" description="Invasin" evidence="3">
    <location>
        <begin position="799"/>
        <end position="888"/>
    </location>
</feature>
<dbReference type="PROSITE" id="PS50068">
    <property type="entry name" value="LDLRA_2"/>
    <property type="match status" value="1"/>
</dbReference>
<keyword evidence="5" id="KW-1185">Reference proteome</keyword>
<dbReference type="OrthoDB" id="68195at2"/>
<dbReference type="SUPFAM" id="SSF49373">
    <property type="entry name" value="Invasin/intimin cell-adhesion fragments"/>
    <property type="match status" value="1"/>
</dbReference>
<dbReference type="InterPro" id="IPR008964">
    <property type="entry name" value="Invasin/intimin_cell_adhesion"/>
</dbReference>
<accession>A0A4Y6PMT7</accession>
<accession>A0A5B8Y330</accession>
<gene>
    <name evidence="4" type="ORF">FIV42_02260</name>
</gene>
<dbReference type="InterPro" id="IPR015217">
    <property type="entry name" value="Invasin_dom_3"/>
</dbReference>
<dbReference type="InterPro" id="IPR002172">
    <property type="entry name" value="LDrepeatLR_classA_rpt"/>
</dbReference>
<evidence type="ECO:0000313" key="4">
    <source>
        <dbReference type="EMBL" id="QDG49602.1"/>
    </source>
</evidence>
<protein>
    <recommendedName>
        <fullName evidence="3">Invasin domain-containing protein</fullName>
    </recommendedName>
</protein>
<dbReference type="RefSeq" id="WP_141196099.1">
    <property type="nucleotide sequence ID" value="NZ_CP041186.1"/>
</dbReference>
<evidence type="ECO:0000256" key="1">
    <source>
        <dbReference type="ARBA" id="ARBA00023157"/>
    </source>
</evidence>
<sequence>MDSWLAQFAVGRNGRQWLVVFVGVVALTLSSCSFDGTAQSPVTDEDAGDVADVFDALGDATDSGDSGDVDDAADSGDAGSDYGEPCSSNADCASGYCYPGPDGDVCTVECTDDAACGDGWICEPLQNDPSTSLCFPDAPLCTDTCTVDADCPGSDSNCIPHPDGNFCSRPCNLRSCPDGYECTMSRSVDDQAGRQCIPTSTVCADCFDEDGDGYGIGDSCTDTDCDDGDDTAYPGAAELCDGVDNNCDDTVDEGCDCANGDTQSCYSGPSGTQGVGKCAVGTQTCSGGGWGTCENEVTPDSDETCGDGVDNDCDGTVDQGCGCDFNSSSEGVCANGQIDDAGNCSAPASYEASEASCDGLDNDCDGVIDEGCACDFNGSTDGVCAGSTIDANGTCQQPANYEATETSCDGFDNDCDGQSDEGCGCNYNGVAVGVCSGGNVGPNGCEAPSTYEATETSCDTLDNDCDGVVDEGCACDFNGSTDGVCAGSTIGANGTCQQPADYEATETSCDGLDNDCDGVADVGCQCDYNGASDGVCSGGTIDSTGTCQAPSDYSSTELCDGVDNNCDGQTDEGCTCQNGATQSCYSGPSGTAGVGECQSGTQTCSSGNWGSCSNEITPGTETCDGVDNDCDGQTDEGCQCDYNGTSTGVCSAGTDDGTGSCQAPSSYEATEASCDGLDNDCDGQVDEGCGCNYNGSAVGVCSSGSSDGNGGCQAPSTYEASETSCDGLDNDCDGVVDEGCPCDYNGSSNGVCATATRDANGNCQQPVDYMSDESGSTCDGLDNDCDGQADESCCSGVDTSSAITATSGCLTSGTNAESAIVLDLVDANGNPISGANVTMTTSAGTLSTVSSSGNTYWATLTPPSSSGVASATVTVSVDDSCSGQAVQMATQVSVAFASPMTDTDGGAGGCATDGNVRVRVVKSEDGTAIANAHVMIGQTENTSAYTTSYGGAANGANTGTTDANGYVEFKDFASALDAPVTVTAGATGRAYMTMVDIDASDLVLPLEEVYPATATRKYDGDFTSVSTGGDLDVGFMLGDVTIDQIMDFNLSTLLADNVCYQSGNGLVGSMNLPDNVYIPDQYLGLFVGSVNKKSYGSAPLEYGDRYLTGISGESTLSDASSGDIVQILQTLDFQKIGSRAETVDGNSTTSGVDIDMTNTLTDNVTCNVSNAPSDSDVFCLTAGDWDSKNDANLALGAGRLFLMGLRIGTASQTSFTIDNVSTVAASGMFTDIEYMGASVAAYVNDPTAAPAGTENGASIVARRDPSLIDGTGGTLNFDDYIPIRPLTLNGRQLSAQTLAGGAYPNPHYTRSTIRQKITELYSGCGTDDSERTIYHTLWTVYTDGATDAYTLPTLPSGWPRAADGGFVDVASTPEDDVINWMHMSLHEGLNTGFDFDAIRFGNLRDSVTHASVNNTDG</sequence>
<dbReference type="Gene3D" id="2.60.40.10">
    <property type="entry name" value="Immunoglobulins"/>
    <property type="match status" value="1"/>
</dbReference>
<evidence type="ECO:0000259" key="3">
    <source>
        <dbReference type="Pfam" id="PF09134"/>
    </source>
</evidence>
<organism evidence="4 5">
    <name type="scientific">Persicimonas caeni</name>
    <dbReference type="NCBI Taxonomy" id="2292766"/>
    <lineage>
        <taxon>Bacteria</taxon>
        <taxon>Deltaproteobacteria</taxon>
        <taxon>Bradymonadales</taxon>
        <taxon>Bradymonadaceae</taxon>
        <taxon>Persicimonas</taxon>
    </lineage>
</organism>
<dbReference type="Pfam" id="PF11617">
    <property type="entry name" value="Cu-binding_MopE"/>
    <property type="match status" value="11"/>
</dbReference>
<reference evidence="4 5" key="1">
    <citation type="submission" date="2019-06" db="EMBL/GenBank/DDBJ databases">
        <title>Persicimonas caeni gen. nov., sp. nov., a predatory bacterium isolated from solar saltern.</title>
        <authorList>
            <person name="Wang S."/>
        </authorList>
    </citation>
    <scope>NUCLEOTIDE SEQUENCE [LARGE SCALE GENOMIC DNA]</scope>
    <source>
        <strain evidence="4 5">YN101</strain>
    </source>
</reference>
<keyword evidence="1" id="KW-1015">Disulfide bond</keyword>
<evidence type="ECO:0000256" key="2">
    <source>
        <dbReference type="SAM" id="MobiDB-lite"/>
    </source>
</evidence>
<name>A0A4Y6PMT7_PERCE</name>
<feature type="region of interest" description="Disordered" evidence="2">
    <location>
        <begin position="56"/>
        <end position="82"/>
    </location>
</feature>
<proteinExistence type="predicted"/>
<feature type="compositionally biased region" description="Acidic residues" evidence="2">
    <location>
        <begin position="65"/>
        <end position="74"/>
    </location>
</feature>